<feature type="compositionally biased region" description="Basic and acidic residues" evidence="1">
    <location>
        <begin position="1"/>
        <end position="11"/>
    </location>
</feature>
<sequence length="77" mass="8696">MVGKETTNEEKEAQEEEATTQLSRRREEADAPNSAHFVSEEQLILLPFVALLHVSPKSSPKRALGNIRNILKIGRRE</sequence>
<dbReference type="Proteomes" id="UP000230233">
    <property type="component" value="Chromosome I"/>
</dbReference>
<name>A0A2G5VFG0_9PELO</name>
<evidence type="ECO:0000256" key="1">
    <source>
        <dbReference type="SAM" id="MobiDB-lite"/>
    </source>
</evidence>
<reference evidence="3" key="1">
    <citation type="submission" date="2017-10" db="EMBL/GenBank/DDBJ databases">
        <title>Rapid genome shrinkage in a self-fertile nematode reveals novel sperm competition proteins.</title>
        <authorList>
            <person name="Yin D."/>
            <person name="Schwarz E.M."/>
            <person name="Thomas C.G."/>
            <person name="Felde R.L."/>
            <person name="Korf I.F."/>
            <person name="Cutter A.D."/>
            <person name="Schartner C.M."/>
            <person name="Ralston E.J."/>
            <person name="Meyer B.J."/>
            <person name="Haag E.S."/>
        </authorList>
    </citation>
    <scope>NUCLEOTIDE SEQUENCE [LARGE SCALE GENOMIC DNA]</scope>
    <source>
        <strain evidence="3">JU1422</strain>
    </source>
</reference>
<gene>
    <name evidence="2" type="primary">Cnig_chr_I.g1354</name>
    <name evidence="2" type="ORF">B9Z55_001354</name>
</gene>
<evidence type="ECO:0000313" key="3">
    <source>
        <dbReference type="Proteomes" id="UP000230233"/>
    </source>
</evidence>
<protein>
    <submittedName>
        <fullName evidence="2">Uncharacterized protein</fullName>
    </submittedName>
</protein>
<proteinExistence type="predicted"/>
<comment type="caution">
    <text evidence="2">The sequence shown here is derived from an EMBL/GenBank/DDBJ whole genome shotgun (WGS) entry which is preliminary data.</text>
</comment>
<organism evidence="2 3">
    <name type="scientific">Caenorhabditis nigoni</name>
    <dbReference type="NCBI Taxonomy" id="1611254"/>
    <lineage>
        <taxon>Eukaryota</taxon>
        <taxon>Metazoa</taxon>
        <taxon>Ecdysozoa</taxon>
        <taxon>Nematoda</taxon>
        <taxon>Chromadorea</taxon>
        <taxon>Rhabditida</taxon>
        <taxon>Rhabditina</taxon>
        <taxon>Rhabditomorpha</taxon>
        <taxon>Rhabditoidea</taxon>
        <taxon>Rhabditidae</taxon>
        <taxon>Peloderinae</taxon>
        <taxon>Caenorhabditis</taxon>
    </lineage>
</organism>
<evidence type="ECO:0000313" key="2">
    <source>
        <dbReference type="EMBL" id="PIC50472.1"/>
    </source>
</evidence>
<dbReference type="EMBL" id="PDUG01000001">
    <property type="protein sequence ID" value="PIC50472.1"/>
    <property type="molecule type" value="Genomic_DNA"/>
</dbReference>
<feature type="region of interest" description="Disordered" evidence="1">
    <location>
        <begin position="1"/>
        <end position="35"/>
    </location>
</feature>
<keyword evidence="3" id="KW-1185">Reference proteome</keyword>
<dbReference type="AlphaFoldDB" id="A0A2G5VFG0"/>
<accession>A0A2G5VFG0</accession>